<dbReference type="OrthoDB" id="50488at2157"/>
<evidence type="ECO:0000313" key="6">
    <source>
        <dbReference type="EMBL" id="OVE86225.1"/>
    </source>
</evidence>
<name>A0A202EDC8_9EURY</name>
<keyword evidence="7" id="KW-1185">Reference proteome</keyword>
<dbReference type="Gene3D" id="3.40.50.1980">
    <property type="entry name" value="Nitrogenase molybdenum iron protein domain"/>
    <property type="match status" value="3"/>
</dbReference>
<comment type="caution">
    <text evidence="6">The sequence shown here is derived from an EMBL/GenBank/DDBJ whole genome shotgun (WGS) entry which is preliminary data.</text>
</comment>
<evidence type="ECO:0000256" key="5">
    <source>
        <dbReference type="SAM" id="MobiDB-lite"/>
    </source>
</evidence>
<protein>
    <submittedName>
        <fullName evidence="6">Zinc ABC transporter substrate-binding protein</fullName>
    </submittedName>
</protein>
<dbReference type="EMBL" id="MWPH01000001">
    <property type="protein sequence ID" value="OVE86225.1"/>
    <property type="molecule type" value="Genomic_DNA"/>
</dbReference>
<dbReference type="InterPro" id="IPR006311">
    <property type="entry name" value="TAT_signal"/>
</dbReference>
<evidence type="ECO:0000256" key="3">
    <source>
        <dbReference type="ARBA" id="ARBA00022729"/>
    </source>
</evidence>
<comment type="similarity">
    <text evidence="1">Belongs to the bacterial solute-binding protein 9 family.</text>
</comment>
<dbReference type="Proteomes" id="UP000196084">
    <property type="component" value="Unassembled WGS sequence"/>
</dbReference>
<dbReference type="RefSeq" id="WP_087714180.1">
    <property type="nucleotide sequence ID" value="NZ_MWPH01000001.1"/>
</dbReference>
<dbReference type="AlphaFoldDB" id="A0A202EDC8"/>
<evidence type="ECO:0000256" key="2">
    <source>
        <dbReference type="ARBA" id="ARBA00022448"/>
    </source>
</evidence>
<keyword evidence="3" id="KW-0732">Signal</keyword>
<organism evidence="6 7">
    <name type="scientific">Natronolimnobius baerhuensis</name>
    <dbReference type="NCBI Taxonomy" id="253108"/>
    <lineage>
        <taxon>Archaea</taxon>
        <taxon>Methanobacteriati</taxon>
        <taxon>Methanobacteriota</taxon>
        <taxon>Stenosarchaea group</taxon>
        <taxon>Halobacteria</taxon>
        <taxon>Halobacteriales</taxon>
        <taxon>Natrialbaceae</taxon>
        <taxon>Natronolimnobius</taxon>
    </lineage>
</organism>
<keyword evidence="4" id="KW-0175">Coiled coil</keyword>
<gene>
    <name evidence="6" type="ORF">B2G88_05425</name>
</gene>
<dbReference type="GO" id="GO:0030001">
    <property type="term" value="P:metal ion transport"/>
    <property type="evidence" value="ECO:0007669"/>
    <property type="project" value="InterPro"/>
</dbReference>
<sequence>MDRTRRSVLRSSASVGAGAVALGGLAGCLSEPDTGRDPDGGYAAFFALWDWTEQISGDQMDFENPVSTGEMGHGWDPQSDLIADIASTEVFVYLDTPEFSWAQNVAADLESDYDHITLIDAMDGLESELLPAAGGDGHDHDDGDDHDDHDDHDHDGDDHDEYDGDPADVSIAEFQLINRQTGNDAASWHNDHWHQGLPDVPVDSYGAVGAVVEDDEGRVLPLGEGDPFSLEARIVDGATEGLVDIDSHGDHLEFHGLETGRTRVIFELVADGDVVWDSSADTLTLEVVDELDESEVPEFYDPHVWTDPMLVQEMVTTIADGLAELDPDNAETYQDNADTYSERLEDVHEQFQTVVAEAERDVAVLAGHDSFQYLEQRYGFDVHTPSPISPDADLTPGDLADTIELIDEEAIETILYDPFDANEGEMPREAEHLLENSMATDAVPISPTEGTTAEWNEQDWGWVEQMEELNIPSLRAALGAE</sequence>
<proteinExistence type="inferred from homology"/>
<dbReference type="PANTHER" id="PTHR42953">
    <property type="entry name" value="HIGH-AFFINITY ZINC UPTAKE SYSTEM PROTEIN ZNUA-RELATED"/>
    <property type="match status" value="1"/>
</dbReference>
<dbReference type="PROSITE" id="PS51318">
    <property type="entry name" value="TAT"/>
    <property type="match status" value="1"/>
</dbReference>
<dbReference type="InterPro" id="IPR006127">
    <property type="entry name" value="ZnuA-like"/>
</dbReference>
<keyword evidence="2" id="KW-0813">Transport</keyword>
<dbReference type="PROSITE" id="PS51257">
    <property type="entry name" value="PROKAR_LIPOPROTEIN"/>
    <property type="match status" value="1"/>
</dbReference>
<feature type="coiled-coil region" evidence="4">
    <location>
        <begin position="330"/>
        <end position="361"/>
    </location>
</feature>
<dbReference type="InterPro" id="IPR050492">
    <property type="entry name" value="Bact_metal-bind_prot9"/>
</dbReference>
<dbReference type="PANTHER" id="PTHR42953:SF3">
    <property type="entry name" value="HIGH-AFFINITY ZINC UPTAKE SYSTEM PROTEIN ZNUA"/>
    <property type="match status" value="1"/>
</dbReference>
<dbReference type="GO" id="GO:0046872">
    <property type="term" value="F:metal ion binding"/>
    <property type="evidence" value="ECO:0007669"/>
    <property type="project" value="InterPro"/>
</dbReference>
<reference evidence="6 7" key="1">
    <citation type="submission" date="2017-02" db="EMBL/GenBank/DDBJ databases">
        <title>Natronthermophilus aegyptiacus gen. nov.,sp. nov., an aerobic, extremely halophilic alkalithermophilic archaeon isolated from the athalassohaline Wadi An Natrun, Egypt.</title>
        <authorList>
            <person name="Zhao B."/>
        </authorList>
    </citation>
    <scope>NUCLEOTIDE SEQUENCE [LARGE SCALE GENOMIC DNA]</scope>
    <source>
        <strain evidence="6 7">CGMCC 1.3597</strain>
    </source>
</reference>
<accession>A0A202EDC8</accession>
<evidence type="ECO:0000313" key="7">
    <source>
        <dbReference type="Proteomes" id="UP000196084"/>
    </source>
</evidence>
<evidence type="ECO:0000256" key="1">
    <source>
        <dbReference type="ARBA" id="ARBA00011028"/>
    </source>
</evidence>
<dbReference type="Pfam" id="PF01297">
    <property type="entry name" value="ZnuA"/>
    <property type="match status" value="1"/>
</dbReference>
<evidence type="ECO:0000256" key="4">
    <source>
        <dbReference type="SAM" id="Coils"/>
    </source>
</evidence>
<dbReference type="SUPFAM" id="SSF53807">
    <property type="entry name" value="Helical backbone' metal receptor"/>
    <property type="match status" value="2"/>
</dbReference>
<feature type="region of interest" description="Disordered" evidence="5">
    <location>
        <begin position="129"/>
        <end position="166"/>
    </location>
</feature>